<reference evidence="9" key="1">
    <citation type="journal article" date="2019" name="Int. J. Syst. Evol. Microbiol.">
        <title>The Global Catalogue of Microorganisms (GCM) 10K type strain sequencing project: providing services to taxonomists for standard genome sequencing and annotation.</title>
        <authorList>
            <consortium name="The Broad Institute Genomics Platform"/>
            <consortium name="The Broad Institute Genome Sequencing Center for Infectious Disease"/>
            <person name="Wu L."/>
            <person name="Ma J."/>
        </authorList>
    </citation>
    <scope>NUCLEOTIDE SEQUENCE [LARGE SCALE GENOMIC DNA]</scope>
    <source>
        <strain evidence="9">CGMCC 1.12237</strain>
    </source>
</reference>
<evidence type="ECO:0000256" key="3">
    <source>
        <dbReference type="ARBA" id="ARBA00022795"/>
    </source>
</evidence>
<keyword evidence="2" id="KW-0963">Cytoplasm</keyword>
<keyword evidence="4" id="KW-0143">Chaperone</keyword>
<comment type="function">
    <text evidence="5">May act as an export chaperone for the filament capping protein FliD.</text>
</comment>
<sequence length="116" mass="13629">MNAIEQCIQLTEEIIRTAEIVDEKDRDARIEKIDALLEEREQLFSLMEVPTSLRERNEGKRLLDLNKKMEKTLNNLQAHIQMDINQLSQKKKSAKRYGNPYAATESLDGMFYDKRK</sequence>
<comment type="similarity">
    <text evidence="6">Belongs to the bacillales FliT family.</text>
</comment>
<evidence type="ECO:0000256" key="2">
    <source>
        <dbReference type="ARBA" id="ARBA00022490"/>
    </source>
</evidence>
<evidence type="ECO:0000256" key="4">
    <source>
        <dbReference type="ARBA" id="ARBA00023186"/>
    </source>
</evidence>
<evidence type="ECO:0000256" key="1">
    <source>
        <dbReference type="ARBA" id="ARBA00004514"/>
    </source>
</evidence>
<keyword evidence="9" id="KW-1185">Reference proteome</keyword>
<keyword evidence="3" id="KW-1005">Bacterial flagellum biogenesis</keyword>
<comment type="subcellular location">
    <subcellularLocation>
        <location evidence="1">Cytoplasm</location>
        <location evidence="1">Cytosol</location>
    </subcellularLocation>
</comment>
<keyword evidence="8" id="KW-0966">Cell projection</keyword>
<evidence type="ECO:0000256" key="5">
    <source>
        <dbReference type="ARBA" id="ARBA00093765"/>
    </source>
</evidence>
<organism evidence="8 9">
    <name type="scientific">Lederbergia graminis</name>
    <dbReference type="NCBI Taxonomy" id="735518"/>
    <lineage>
        <taxon>Bacteria</taxon>
        <taxon>Bacillati</taxon>
        <taxon>Bacillota</taxon>
        <taxon>Bacilli</taxon>
        <taxon>Bacillales</taxon>
        <taxon>Bacillaceae</taxon>
        <taxon>Lederbergia</taxon>
    </lineage>
</organism>
<evidence type="ECO:0000313" key="9">
    <source>
        <dbReference type="Proteomes" id="UP001596147"/>
    </source>
</evidence>
<dbReference type="Pfam" id="PF05400">
    <property type="entry name" value="FliT"/>
    <property type="match status" value="1"/>
</dbReference>
<evidence type="ECO:0000256" key="7">
    <source>
        <dbReference type="ARBA" id="ARBA00093797"/>
    </source>
</evidence>
<gene>
    <name evidence="8" type="ORF">ACFPM4_20295</name>
</gene>
<dbReference type="EMBL" id="JBHSMC010000046">
    <property type="protein sequence ID" value="MFC5467071.1"/>
    <property type="molecule type" value="Genomic_DNA"/>
</dbReference>
<evidence type="ECO:0000313" key="8">
    <source>
        <dbReference type="EMBL" id="MFC5467071.1"/>
    </source>
</evidence>
<proteinExistence type="inferred from homology"/>
<evidence type="ECO:0000256" key="6">
    <source>
        <dbReference type="ARBA" id="ARBA00093785"/>
    </source>
</evidence>
<dbReference type="RefSeq" id="WP_382355963.1">
    <property type="nucleotide sequence ID" value="NZ_JBHSMC010000046.1"/>
</dbReference>
<keyword evidence="8" id="KW-0969">Cilium</keyword>
<keyword evidence="8" id="KW-0282">Flagellum</keyword>
<dbReference type="Proteomes" id="UP001596147">
    <property type="component" value="Unassembled WGS sequence"/>
</dbReference>
<comment type="caution">
    <text evidence="8">The sequence shown here is derived from an EMBL/GenBank/DDBJ whole genome shotgun (WGS) entry which is preliminary data.</text>
</comment>
<dbReference type="InterPro" id="IPR008622">
    <property type="entry name" value="FliT"/>
</dbReference>
<accession>A0ABW0LR87</accession>
<protein>
    <recommendedName>
        <fullName evidence="7">Flagellar protein FliT</fullName>
    </recommendedName>
</protein>
<name>A0ABW0LR87_9BACI</name>